<gene>
    <name evidence="4" type="ORF">EVAR_35909_1</name>
</gene>
<feature type="domain" description="DDE Tnp4" evidence="3">
    <location>
        <begin position="146"/>
        <end position="238"/>
    </location>
</feature>
<dbReference type="Proteomes" id="UP000299102">
    <property type="component" value="Unassembled WGS sequence"/>
</dbReference>
<dbReference type="GO" id="GO:0046872">
    <property type="term" value="F:metal ion binding"/>
    <property type="evidence" value="ECO:0007669"/>
    <property type="project" value="UniProtKB-KW"/>
</dbReference>
<dbReference type="PANTHER" id="PTHR23080:SF143">
    <property type="entry name" value="SI:DKEY-56D12.4"/>
    <property type="match status" value="1"/>
</dbReference>
<proteinExistence type="predicted"/>
<dbReference type="EMBL" id="BGZK01000651">
    <property type="protein sequence ID" value="GBP54647.1"/>
    <property type="molecule type" value="Genomic_DNA"/>
</dbReference>
<sequence>MRIVYAKTEVEIDRTYVVGRKRKVDQTNNGVLENDMENYTQLKIMGSVKRIRMRPNCIPSRFDCQPGRKRTFTESEPRAAFMKRQRLSIIKEIEETTINETCDTPLSSSSGQDILTIEHKCGNDKAIQVIPPQEHKAIQVSHVAHYRNGVVSFVSKGYAGRISDVNIVENSKFLDSLPPNACILADRGFKNIADYLSLKGFTLMRPPSVSSGCKLSKAEARLTKQIASLRIHVERVIEEELESLVC</sequence>
<dbReference type="Pfam" id="PF13359">
    <property type="entry name" value="DDE_Tnp_4"/>
    <property type="match status" value="1"/>
</dbReference>
<evidence type="ECO:0000313" key="5">
    <source>
        <dbReference type="Proteomes" id="UP000299102"/>
    </source>
</evidence>
<evidence type="ECO:0000259" key="3">
    <source>
        <dbReference type="Pfam" id="PF13359"/>
    </source>
</evidence>
<dbReference type="STRING" id="151549.A0A4C1WX11"/>
<name>A0A4C1WX11_EUMVA</name>
<dbReference type="InterPro" id="IPR027806">
    <property type="entry name" value="HARBI1_dom"/>
</dbReference>
<comment type="cofactor">
    <cofactor evidence="1">
        <name>a divalent metal cation</name>
        <dbReference type="ChEBI" id="CHEBI:60240"/>
    </cofactor>
</comment>
<protein>
    <recommendedName>
        <fullName evidence="3">DDE Tnp4 domain-containing protein</fullName>
    </recommendedName>
</protein>
<evidence type="ECO:0000313" key="4">
    <source>
        <dbReference type="EMBL" id="GBP54647.1"/>
    </source>
</evidence>
<dbReference type="AlphaFoldDB" id="A0A4C1WX11"/>
<organism evidence="4 5">
    <name type="scientific">Eumeta variegata</name>
    <name type="common">Bagworm moth</name>
    <name type="synonym">Eumeta japonica</name>
    <dbReference type="NCBI Taxonomy" id="151549"/>
    <lineage>
        <taxon>Eukaryota</taxon>
        <taxon>Metazoa</taxon>
        <taxon>Ecdysozoa</taxon>
        <taxon>Arthropoda</taxon>
        <taxon>Hexapoda</taxon>
        <taxon>Insecta</taxon>
        <taxon>Pterygota</taxon>
        <taxon>Neoptera</taxon>
        <taxon>Endopterygota</taxon>
        <taxon>Lepidoptera</taxon>
        <taxon>Glossata</taxon>
        <taxon>Ditrysia</taxon>
        <taxon>Tineoidea</taxon>
        <taxon>Psychidae</taxon>
        <taxon>Oiketicinae</taxon>
        <taxon>Eumeta</taxon>
    </lineage>
</organism>
<evidence type="ECO:0000256" key="1">
    <source>
        <dbReference type="ARBA" id="ARBA00001968"/>
    </source>
</evidence>
<dbReference type="OrthoDB" id="7461148at2759"/>
<dbReference type="PANTHER" id="PTHR23080">
    <property type="entry name" value="THAP DOMAIN PROTEIN"/>
    <property type="match status" value="1"/>
</dbReference>
<keyword evidence="5" id="KW-1185">Reference proteome</keyword>
<accession>A0A4C1WX11</accession>
<comment type="caution">
    <text evidence="4">The sequence shown here is derived from an EMBL/GenBank/DDBJ whole genome shotgun (WGS) entry which is preliminary data.</text>
</comment>
<reference evidence="4 5" key="1">
    <citation type="journal article" date="2019" name="Commun. Biol.">
        <title>The bagworm genome reveals a unique fibroin gene that provides high tensile strength.</title>
        <authorList>
            <person name="Kono N."/>
            <person name="Nakamura H."/>
            <person name="Ohtoshi R."/>
            <person name="Tomita M."/>
            <person name="Numata K."/>
            <person name="Arakawa K."/>
        </authorList>
    </citation>
    <scope>NUCLEOTIDE SEQUENCE [LARGE SCALE GENOMIC DNA]</scope>
</reference>
<evidence type="ECO:0000256" key="2">
    <source>
        <dbReference type="ARBA" id="ARBA00022723"/>
    </source>
</evidence>
<keyword evidence="2" id="KW-0479">Metal-binding</keyword>